<evidence type="ECO:0000256" key="1">
    <source>
        <dbReference type="SAM" id="MobiDB-lite"/>
    </source>
</evidence>
<gene>
    <name evidence="2" type="ORF">LCGC14_2554400</name>
</gene>
<reference evidence="2" key="1">
    <citation type="journal article" date="2015" name="Nature">
        <title>Complex archaea that bridge the gap between prokaryotes and eukaryotes.</title>
        <authorList>
            <person name="Spang A."/>
            <person name="Saw J.H."/>
            <person name="Jorgensen S.L."/>
            <person name="Zaremba-Niedzwiedzka K."/>
            <person name="Martijn J."/>
            <person name="Lind A.E."/>
            <person name="van Eijk R."/>
            <person name="Schleper C."/>
            <person name="Guy L."/>
            <person name="Ettema T.J."/>
        </authorList>
    </citation>
    <scope>NUCLEOTIDE SEQUENCE</scope>
</reference>
<accession>A0A0F9ALU5</accession>
<organism evidence="2">
    <name type="scientific">marine sediment metagenome</name>
    <dbReference type="NCBI Taxonomy" id="412755"/>
    <lineage>
        <taxon>unclassified sequences</taxon>
        <taxon>metagenomes</taxon>
        <taxon>ecological metagenomes</taxon>
    </lineage>
</organism>
<dbReference type="EMBL" id="LAZR01042006">
    <property type="protein sequence ID" value="KKL10579.1"/>
    <property type="molecule type" value="Genomic_DNA"/>
</dbReference>
<comment type="caution">
    <text evidence="2">The sequence shown here is derived from an EMBL/GenBank/DDBJ whole genome shotgun (WGS) entry which is preliminary data.</text>
</comment>
<sequence>DDRLVDITDLGALAANWKYGVAGPLTADASDGQAEGGESATEAVGPLAEPINDGPGQTAAISDAALLAAEPDRRGGVVKRGGSSDTQGAVDSIGIFLAAATMGGDLLAPGTGLATAAWEDAPFAARVRFAYRARKSGTGTSAALRSQSPFSWVAAVGLGEVDLLAGPSLAVLPAAVA</sequence>
<proteinExistence type="predicted"/>
<dbReference type="AlphaFoldDB" id="A0A0F9ALU5"/>
<feature type="region of interest" description="Disordered" evidence="1">
    <location>
        <begin position="26"/>
        <end position="47"/>
    </location>
</feature>
<protein>
    <submittedName>
        <fullName evidence="2">Uncharacterized protein</fullName>
    </submittedName>
</protein>
<evidence type="ECO:0000313" key="2">
    <source>
        <dbReference type="EMBL" id="KKL10579.1"/>
    </source>
</evidence>
<feature type="non-terminal residue" evidence="2">
    <location>
        <position position="1"/>
    </location>
</feature>
<name>A0A0F9ALU5_9ZZZZ</name>